<dbReference type="AlphaFoldDB" id="A0A914UWN9"/>
<proteinExistence type="predicted"/>
<name>A0A914UWN9_9BILA</name>
<accession>A0A914UWN9</accession>
<keyword evidence="1" id="KW-1185">Reference proteome</keyword>
<evidence type="ECO:0000313" key="1">
    <source>
        <dbReference type="Proteomes" id="UP000887566"/>
    </source>
</evidence>
<protein>
    <submittedName>
        <fullName evidence="2">Uncharacterized protein</fullName>
    </submittedName>
</protein>
<dbReference type="Proteomes" id="UP000887566">
    <property type="component" value="Unplaced"/>
</dbReference>
<sequence length="91" mass="11111">MTSCRNATIQLRKGRLQLEKEDFVIELFTLACYNHNYHNDDNINNQLYHNYVKYYNHFNNNFTSYYNYIYFHSGNNTSDHNKYSVFTRMSN</sequence>
<organism evidence="1 2">
    <name type="scientific">Plectus sambesii</name>
    <dbReference type="NCBI Taxonomy" id="2011161"/>
    <lineage>
        <taxon>Eukaryota</taxon>
        <taxon>Metazoa</taxon>
        <taxon>Ecdysozoa</taxon>
        <taxon>Nematoda</taxon>
        <taxon>Chromadorea</taxon>
        <taxon>Plectida</taxon>
        <taxon>Plectina</taxon>
        <taxon>Plectoidea</taxon>
        <taxon>Plectidae</taxon>
        <taxon>Plectus</taxon>
    </lineage>
</organism>
<dbReference type="WBParaSite" id="PSAMB.scaffold131size74641.g2771.t1">
    <property type="protein sequence ID" value="PSAMB.scaffold131size74641.g2771.t1"/>
    <property type="gene ID" value="PSAMB.scaffold131size74641.g2771"/>
</dbReference>
<evidence type="ECO:0000313" key="2">
    <source>
        <dbReference type="WBParaSite" id="PSAMB.scaffold131size74641.g2771.t1"/>
    </source>
</evidence>
<reference evidence="2" key="1">
    <citation type="submission" date="2022-11" db="UniProtKB">
        <authorList>
            <consortium name="WormBaseParasite"/>
        </authorList>
    </citation>
    <scope>IDENTIFICATION</scope>
</reference>